<keyword evidence="1" id="KW-0614">Plasmid</keyword>
<dbReference type="RefSeq" id="WP_032535477.1">
    <property type="nucleotide sequence ID" value="NZ_CAXSXC010000035.1"/>
</dbReference>
<organism evidence="1 2">
    <name type="scientific">Bacteroides fragilis</name>
    <dbReference type="NCBI Taxonomy" id="817"/>
    <lineage>
        <taxon>Bacteria</taxon>
        <taxon>Pseudomonadati</taxon>
        <taxon>Bacteroidota</taxon>
        <taxon>Bacteroidia</taxon>
        <taxon>Bacteroidales</taxon>
        <taxon>Bacteroidaceae</taxon>
        <taxon>Bacteroides</taxon>
    </lineage>
</organism>
<accession>A0AAE6EXK6</accession>
<geneLocation type="plasmid" evidence="1 2">
    <name>pBFS01_1</name>
</geneLocation>
<dbReference type="AlphaFoldDB" id="A0AAE6EXK6"/>
<gene>
    <name evidence="1" type="ORF">EC80_023400</name>
</gene>
<dbReference type="Proteomes" id="UP000036847">
    <property type="component" value="Plasmid pBFS01_1"/>
</dbReference>
<reference evidence="1 2" key="1">
    <citation type="submission" date="2019-03" db="EMBL/GenBank/DDBJ databases">
        <title>Complete genome assembly of MDR B. fragilis.</title>
        <authorList>
            <person name="Sydenham T.V."/>
            <person name="Hasman H."/>
            <person name="Justesen U.S."/>
        </authorList>
    </citation>
    <scope>NUCLEOTIDE SEQUENCE [LARGE SCALE GENOMIC DNA]</scope>
    <source>
        <strain evidence="1 2">DCMSKEJBY0001B</strain>
        <plasmid evidence="1 2">pBFS01_1</plasmid>
    </source>
</reference>
<protein>
    <submittedName>
        <fullName evidence="1">Uncharacterized protein</fullName>
    </submittedName>
</protein>
<sequence length="166" mass="19600">MKSFRNFILTYSKREYYANLWRRVCQSDLSNTFIGAWNTPSAWQCRVVDGKFGLIVPLCKISQNDKNYQFMVECIPSVQYGEFDVFFLENCECWYAVFHSDSYYAFHVDQLFSLLKRMGTDEDLSQPYSSQSNQATDKREWLIKLLRILGDAGYFIDFSSSFKYCN</sequence>
<dbReference type="EMBL" id="CP036547">
    <property type="protein sequence ID" value="QCQ47744.1"/>
    <property type="molecule type" value="Genomic_DNA"/>
</dbReference>
<proteinExistence type="predicted"/>
<name>A0AAE6EXK6_BACFG</name>
<evidence type="ECO:0000313" key="2">
    <source>
        <dbReference type="Proteomes" id="UP000036847"/>
    </source>
</evidence>
<evidence type="ECO:0000313" key="1">
    <source>
        <dbReference type="EMBL" id="QCQ47744.1"/>
    </source>
</evidence>